<dbReference type="InterPro" id="IPR055792">
    <property type="entry name" value="DUF7368"/>
</dbReference>
<gene>
    <name evidence="1" type="ORF">MSP7336_01832</name>
</gene>
<reference evidence="1 2" key="1">
    <citation type="submission" date="2018-05" db="EMBL/GenBank/DDBJ databases">
        <authorList>
            <consortium name="IHU Genomes"/>
        </authorList>
    </citation>
    <scope>NUCLEOTIDE SEQUENCE [LARGE SCALE GENOMIC DNA]</scope>
    <source>
        <strain evidence="1 2">P7336</strain>
    </source>
</reference>
<protein>
    <submittedName>
        <fullName evidence="1">Uncharacterized protein</fullName>
    </submittedName>
</protein>
<dbReference type="AlphaFoldDB" id="A0A375YXF2"/>
<dbReference type="EMBL" id="UEGW01000001">
    <property type="protein sequence ID" value="SRX93593.1"/>
    <property type="molecule type" value="Genomic_DNA"/>
</dbReference>
<evidence type="ECO:0000313" key="2">
    <source>
        <dbReference type="Proteomes" id="UP000252015"/>
    </source>
</evidence>
<evidence type="ECO:0000313" key="1">
    <source>
        <dbReference type="EMBL" id="SRX93593.1"/>
    </source>
</evidence>
<name>A0A375YXF2_MYCSH</name>
<accession>A0A375YXF2</accession>
<sequence>MISTNSGKFRRHSDDKTFRECAWSGRSTPQSELAAEMVSTARTVLNLADVVRDEDPGFVWKYLGDLARHDVPALRRLAFVALAAVPAGQTLEQAFAWVLDLPAARFAS</sequence>
<dbReference type="Proteomes" id="UP000252015">
    <property type="component" value="Unassembled WGS sequence"/>
</dbReference>
<keyword evidence="2" id="KW-1185">Reference proteome</keyword>
<proteinExistence type="predicted"/>
<dbReference type="Pfam" id="PF24076">
    <property type="entry name" value="DUF7368"/>
    <property type="match status" value="1"/>
</dbReference>
<organism evidence="1 2">
    <name type="scientific">Mycobacterium shimoidei</name>
    <dbReference type="NCBI Taxonomy" id="29313"/>
    <lineage>
        <taxon>Bacteria</taxon>
        <taxon>Bacillati</taxon>
        <taxon>Actinomycetota</taxon>
        <taxon>Actinomycetes</taxon>
        <taxon>Mycobacteriales</taxon>
        <taxon>Mycobacteriaceae</taxon>
        <taxon>Mycobacterium</taxon>
    </lineage>
</organism>